<name>A0ABM7VI93_9BACT</name>
<geneLocation type="plasmid" evidence="6 7">
    <name>pPP1</name>
</geneLocation>
<accession>A0ABM7VI93</accession>
<dbReference type="Pfam" id="PF18962">
    <property type="entry name" value="Por_Secre_tail"/>
    <property type="match status" value="1"/>
</dbReference>
<dbReference type="InterPro" id="IPR036852">
    <property type="entry name" value="Peptidase_S8/S53_dom_sf"/>
</dbReference>
<dbReference type="InterPro" id="IPR023828">
    <property type="entry name" value="Peptidase_S8_Ser-AS"/>
</dbReference>
<dbReference type="SUPFAM" id="SSF49265">
    <property type="entry name" value="Fibronectin type III"/>
    <property type="match status" value="1"/>
</dbReference>
<dbReference type="InterPro" id="IPR000209">
    <property type="entry name" value="Peptidase_S8/S53_dom"/>
</dbReference>
<dbReference type="Pfam" id="PF00082">
    <property type="entry name" value="Peptidase_S8"/>
    <property type="match status" value="1"/>
</dbReference>
<keyword evidence="2" id="KW-0378">Hydrolase</keyword>
<dbReference type="Proteomes" id="UP001354989">
    <property type="component" value="Plasmid pPP1"/>
</dbReference>
<proteinExistence type="predicted"/>
<dbReference type="EMBL" id="AP025293">
    <property type="protein sequence ID" value="BDD00677.1"/>
    <property type="molecule type" value="Genomic_DNA"/>
</dbReference>
<reference evidence="6 7" key="1">
    <citation type="submission" date="2021-12" db="EMBL/GenBank/DDBJ databases">
        <title>Genome sequencing of bacteria with rrn-lacking chromosome and rrn-plasmid.</title>
        <authorList>
            <person name="Anda M."/>
            <person name="Iwasaki W."/>
        </authorList>
    </citation>
    <scope>NUCLEOTIDE SEQUENCE [LARGE SCALE GENOMIC DNA]</scope>
    <source>
        <strain evidence="6 7">NBRC 101262</strain>
        <plasmid evidence="6 7">pPP1</plasmid>
    </source>
</reference>
<evidence type="ECO:0000256" key="3">
    <source>
        <dbReference type="ARBA" id="ARBA00022825"/>
    </source>
</evidence>
<dbReference type="RefSeq" id="WP_338398492.1">
    <property type="nucleotide sequence ID" value="NZ_AP025293.1"/>
</dbReference>
<evidence type="ECO:0000313" key="7">
    <source>
        <dbReference type="Proteomes" id="UP001354989"/>
    </source>
</evidence>
<feature type="domain" description="Fibronectin type-III" evidence="5">
    <location>
        <begin position="506"/>
        <end position="593"/>
    </location>
</feature>
<dbReference type="NCBIfam" id="TIGR04183">
    <property type="entry name" value="Por_Secre_tail"/>
    <property type="match status" value="1"/>
</dbReference>
<dbReference type="PROSITE" id="PS00138">
    <property type="entry name" value="SUBTILASE_SER"/>
    <property type="match status" value="1"/>
</dbReference>
<keyword evidence="7" id="KW-1185">Reference proteome</keyword>
<organism evidence="6 7">
    <name type="scientific">Persicobacter psychrovividus</name>
    <dbReference type="NCBI Taxonomy" id="387638"/>
    <lineage>
        <taxon>Bacteria</taxon>
        <taxon>Pseudomonadati</taxon>
        <taxon>Bacteroidota</taxon>
        <taxon>Cytophagia</taxon>
        <taxon>Cytophagales</taxon>
        <taxon>Persicobacteraceae</taxon>
        <taxon>Persicobacter</taxon>
    </lineage>
</organism>
<dbReference type="PANTHER" id="PTHR42884">
    <property type="entry name" value="PROPROTEIN CONVERTASE SUBTILISIN/KEXIN-RELATED"/>
    <property type="match status" value="1"/>
</dbReference>
<evidence type="ECO:0000256" key="2">
    <source>
        <dbReference type="ARBA" id="ARBA00022801"/>
    </source>
</evidence>
<evidence type="ECO:0000313" key="6">
    <source>
        <dbReference type="EMBL" id="BDD00677.1"/>
    </source>
</evidence>
<dbReference type="SMART" id="SM00060">
    <property type="entry name" value="FN3"/>
    <property type="match status" value="1"/>
</dbReference>
<feature type="chain" id="PRO_5047200753" description="Fibronectin type-III domain-containing protein" evidence="4">
    <location>
        <begin position="22"/>
        <end position="2465"/>
    </location>
</feature>
<keyword evidence="6" id="KW-0614">Plasmid</keyword>
<dbReference type="NCBIfam" id="NF012200">
    <property type="entry name" value="choice_anch_D"/>
    <property type="match status" value="1"/>
</dbReference>
<dbReference type="Gene3D" id="2.60.40.10">
    <property type="entry name" value="Immunoglobulins"/>
    <property type="match status" value="3"/>
</dbReference>
<evidence type="ECO:0000256" key="1">
    <source>
        <dbReference type="ARBA" id="ARBA00022670"/>
    </source>
</evidence>
<dbReference type="InterPro" id="IPR022398">
    <property type="entry name" value="Peptidase_S8_His-AS"/>
</dbReference>
<dbReference type="InterPro" id="IPR013783">
    <property type="entry name" value="Ig-like_fold"/>
</dbReference>
<keyword evidence="3" id="KW-0720">Serine protease</keyword>
<sequence length="2465" mass="275681">MPKLLQMLLGLLLLVNSSSYAQKSQYVDGRLQGVVHLKFKEGQAPASTVVSVAHGAELKIGEASFDALSAQFGAYQLEPIFRATKKNAHKLQRHGLDRWFKLRIDESSDLGLALRQFEALEMVAVAEASLAVVREQGTFRKADPRQVSRKRRKQMPMNDPLLADQWHYHNDGTVSENALAGSDVNLFKAWEIETGTKDIIVSIHDEGMDVNHEDLKAAMWVNPGESEDGEDTDDNGYVDDIHGFNFAKWVGEIDPDLHGTHVGGTVAAVNNNGIGVAGVAGGNDGQGGARLMSLQILGAETTAERIAESYIYAADNGAVISQNSWGYSQPDIFEQVVIDAIDYFIVEAGDYAGSPIKGGIVIFASGNLSSQETKWYPSAYEPVVAVSAIGTDFKRARYSNFASWMDISAPGGDGPVEGPEEVLSTLPNNEYGYFAGTSMACPHVSGIAALVLSREEYRGRTADDLKRHLLLSVKNIDQYNPEEVGLLGTGYIDAAMAVEPFPSEKPQPVKNLRERGASHDFVALSWEVATAGDQEDTAPVEYAIHFKTANKEDVYQLKSEATVGTLYNIDLPGLAMNTTYEIWVEAINRWGVSSEKSEVITAQTNAGPKAVVRRNSMNADETVQRIDLDKDDLSLPYFEISNEGEGLLRWNVSMLGNNDGSGSLTDDEIKELAPSIAPFGSEAKKASAAELVIQERETPEDHDDRFTVLEDLDFPELKNEHIELYKPFPNYYMAVGDADKRVTTSMAQGYRINPDYHQPFVIKDLYTAVAYAPIFGQLTVELFIGPELATAKKVMEGKAGAVIMPDSPLEDMEVQKYTTVQFSPNSKVAIQPGEMFWVVWHVPSGAGNTFPFYLTEGYQESFSERAKMSFDWGQSWETVPELLNATGHSQYPTAVPDMWIVGGDDLDLYYNSFDFIIPQKKKGELKAGESEKVFYNYHLDSLRPMGRSNRPFDQSFFINEVEQEVLPLVQSIEYDPDGKFDISLPSLSIDLGNLVVGETSSKLFEIINNGYGNWQLKNNGVIFSDAENFGRPSAGAFTIPARHSLKHRFSFSPKSAGQHRTQVTMVESRTGQEITFELTGSAKESGRLTVENTEGEAAIYLFDSLDVNDDLQRGSFVIKNDGGKDAASLQYVIGGYSEQEIPGHSLVNSYGYDYLTHNNDFEPSAPNARYDFNSDWNEGVMESGVDITDSLKFFRTRDVQVPIGFSFDYFGFENDSIYISDYGTLAFDPFTFHATPIFQRGQMPANGYISAIFSKLNFSRGGKVHYMHAQGKFVVQYTNVALNINAYNQMLWTFQIVLHDNGNIDILYKEVPERGPVFYNMYVAFENRGQTDGILFNAWQHAGNEGSVIPEVKDRSAVKLISPGRKLINSLSRTEGYIQPGESHQIDFEIDPKQWYENDFSQVLQIISNDTHEDSHPVANVNINMNITSGGEISLQFPHDSLRFTNVIAGERRNQVIAVVNDGTKVVTLESIENSKPEEINIIPPSDNDRKLYPGQIMSIPVSLNSEQENDEITGTITLTFEDMDSSQAVYISGNVLPAPGIDWKYEDPQLNVRAGGNPVHHPFQVENDGLSDLEISFTTSNWFNTNQLSGFDTQEQQYRYLTFSSEDEESGVNYTWRDLSIDPDAQALDVLYMMKNPYEKVSLPFDFEFYGKTYKEMLVTDLGFITFDLDSKGDWHPTFYTEIPSEDAPVHNMIAPLWSPVMANKAEYKDAGVYYKATEEMAVVQWHRFSDAFGMSHMLSFQLILYPDGGFQFQYNRLAESENDDDNQAGDDEDMYLHDLFASIGFMHEDGKQGEQVAINEAFLKHALALYFTQEEVFTIPAGAVADFNIEVNPRHLTEGIYAQDFSVHTNIPAQEVVSDLLTVSVKGEAEGHYEKELPLGHYINIQTPPANSSLWAPRQTISYFFSNVGTGPLRITDAHLEKWDQYDPIYSDPFTGTTYEFVFGVEVDDGGPWGGDFISLRPGEANFELASGEQEEFKFQLNMKWRDLDESTESIEDHLLLTYEYYDFDGQLVEVNERIPVSLTYGNPPVFGGHQEYVTETVVRGEQKKTSVQMSNAEGPSPLSYRFSLKYGREWDGFEPQAMGIEASAHTDSPQAETMNTHESKAAPKGIVRRFEDGSTDEHDDRYPEDEIANAHQVLDFIDFRESRRVLGFGKGSAFSAATKFTAPEEGFKLSKVMFKSRNEEAEIADITVSIAIGNDPATAKVVHQEQIRKIIELEEEEIEEQGTWMTVPLSDQIDIYPYEDFFVIITFPTTIAFPQFTTATHAVNPMRFYYGTMGARWYEFVYEVGFWYEAWQMIAASEEESMASWLHFDGENNEGEIPAYTKDGQINFTIDGSKLEDDFAFAELTFRTNDPKLPRPYYTDLQITVENPTNTDDELNGVELFPVPTQEVLNVHFQAPASGTVTVDFVNVIGQKVHAFTEHVFEGPAALTVPVAQLATGVYFVKVSIDGELMKSQRIIKE</sequence>
<dbReference type="InterPro" id="IPR003961">
    <property type="entry name" value="FN3_dom"/>
</dbReference>
<gene>
    <name evidence="6" type="ORF">PEPS_29570</name>
</gene>
<dbReference type="PRINTS" id="PR00723">
    <property type="entry name" value="SUBTILISIN"/>
</dbReference>
<dbReference type="InterPro" id="IPR026444">
    <property type="entry name" value="Secre_tail"/>
</dbReference>
<protein>
    <recommendedName>
        <fullName evidence="5">Fibronectin type-III domain-containing protein</fullName>
    </recommendedName>
</protein>
<feature type="signal peptide" evidence="4">
    <location>
        <begin position="1"/>
        <end position="21"/>
    </location>
</feature>
<keyword evidence="4" id="KW-0732">Signal</keyword>
<dbReference type="InterPro" id="IPR015500">
    <property type="entry name" value="Peptidase_S8_subtilisin-rel"/>
</dbReference>
<dbReference type="PANTHER" id="PTHR42884:SF14">
    <property type="entry name" value="NEUROENDOCRINE CONVERTASE 1"/>
    <property type="match status" value="1"/>
</dbReference>
<evidence type="ECO:0000259" key="5">
    <source>
        <dbReference type="SMART" id="SM00060"/>
    </source>
</evidence>
<evidence type="ECO:0000256" key="4">
    <source>
        <dbReference type="SAM" id="SignalP"/>
    </source>
</evidence>
<dbReference type="CDD" id="cd00063">
    <property type="entry name" value="FN3"/>
    <property type="match status" value="1"/>
</dbReference>
<dbReference type="SUPFAM" id="SSF52743">
    <property type="entry name" value="Subtilisin-like"/>
    <property type="match status" value="1"/>
</dbReference>
<keyword evidence="1" id="KW-0645">Protease</keyword>
<dbReference type="PROSITE" id="PS00137">
    <property type="entry name" value="SUBTILASE_HIS"/>
    <property type="match status" value="1"/>
</dbReference>
<dbReference type="Gene3D" id="3.40.50.200">
    <property type="entry name" value="Peptidase S8/S53 domain"/>
    <property type="match status" value="1"/>
</dbReference>
<dbReference type="InterPro" id="IPR036116">
    <property type="entry name" value="FN3_sf"/>
</dbReference>